<comment type="caution">
    <text evidence="2">The sequence shown here is derived from an EMBL/GenBank/DDBJ whole genome shotgun (WGS) entry which is preliminary data.</text>
</comment>
<feature type="region of interest" description="Disordered" evidence="1">
    <location>
        <begin position="376"/>
        <end position="458"/>
    </location>
</feature>
<gene>
    <name evidence="2" type="ORF">BDV95DRAFT_70080</name>
</gene>
<feature type="compositionally biased region" description="Basic and acidic residues" evidence="1">
    <location>
        <begin position="48"/>
        <end position="59"/>
    </location>
</feature>
<feature type="compositionally biased region" description="Low complexity" evidence="1">
    <location>
        <begin position="772"/>
        <end position="785"/>
    </location>
</feature>
<feature type="compositionally biased region" description="Polar residues" evidence="1">
    <location>
        <begin position="385"/>
        <end position="402"/>
    </location>
</feature>
<evidence type="ECO:0000256" key="1">
    <source>
        <dbReference type="SAM" id="MobiDB-lite"/>
    </source>
</evidence>
<dbReference type="EMBL" id="JAADJZ010000013">
    <property type="protein sequence ID" value="KAF2870858.1"/>
    <property type="molecule type" value="Genomic_DNA"/>
</dbReference>
<feature type="compositionally biased region" description="Basic residues" evidence="1">
    <location>
        <begin position="108"/>
        <end position="118"/>
    </location>
</feature>
<dbReference type="OrthoDB" id="3801597at2759"/>
<dbReference type="AlphaFoldDB" id="A0A7C8M785"/>
<feature type="region of interest" description="Disordered" evidence="1">
    <location>
        <begin position="507"/>
        <end position="563"/>
    </location>
</feature>
<feature type="compositionally biased region" description="Low complexity" evidence="1">
    <location>
        <begin position="413"/>
        <end position="428"/>
    </location>
</feature>
<accession>A0A7C8M785</accession>
<feature type="compositionally biased region" description="Basic residues" evidence="1">
    <location>
        <begin position="1"/>
        <end position="12"/>
    </location>
</feature>
<organism evidence="2 3">
    <name type="scientific">Massariosphaeria phaeospora</name>
    <dbReference type="NCBI Taxonomy" id="100035"/>
    <lineage>
        <taxon>Eukaryota</taxon>
        <taxon>Fungi</taxon>
        <taxon>Dikarya</taxon>
        <taxon>Ascomycota</taxon>
        <taxon>Pezizomycotina</taxon>
        <taxon>Dothideomycetes</taxon>
        <taxon>Pleosporomycetidae</taxon>
        <taxon>Pleosporales</taxon>
        <taxon>Pleosporales incertae sedis</taxon>
        <taxon>Massariosphaeria</taxon>
    </lineage>
</organism>
<protein>
    <submittedName>
        <fullName evidence="2">Uncharacterized protein</fullName>
    </submittedName>
</protein>
<feature type="region of interest" description="Disordered" evidence="1">
    <location>
        <begin position="1"/>
        <end position="169"/>
    </location>
</feature>
<evidence type="ECO:0000313" key="2">
    <source>
        <dbReference type="EMBL" id="KAF2870858.1"/>
    </source>
</evidence>
<proteinExistence type="predicted"/>
<dbReference type="Proteomes" id="UP000481861">
    <property type="component" value="Unassembled WGS sequence"/>
</dbReference>
<sequence length="918" mass="101662">MNLRQKNQRRAPQRYQGDGTYVGDPDSSPDFAHEQIFAQSTVNKRRHTSDQSRGERLPDTPESSPHPESSPESQPANFDTSPLLPTPPSRRDPRSQPRTQSHEMANIRHVKSNKRRRSAPQSQEPPRSTRARVAVESFVDSASPTPTERPRTQVRASKRISPPATPALKPAVFPTLSAVKPTGDTSDASDEDVDLWKLPNLLEERCSGDLASQQISYERIDRLYNKKTVFPADMSEREKRWYNDVKSLLAARSPEGEPKIQFEQLWRSLRQVIIDQLIDECPNAPGGLYGPVMRLLHIPDRAVLDKILAENSDVHDIPQYIWDLKEEFPDKPIDPDMPPPEEVVKAIKYLRQEHLPASLLGEWQFRLPRVEIAKPRPLSKPSHASPLSTSGDGLNKSSSLTLLRQLDKTRSQTTTTTLPSTPLSMEVSMSEEQEEETASSIDKSTTTSRSTPSGVASYRTVQEEHRLQNQGMQNSNTIISNLSNSEHQEGIVDDRTPKNAQQLNDLSRQIFPHRSDEISGLPGRKPTFPLDKDWHMGGPTLSSETTRSPHRAALGESSPIQNKADYQQTLIASYKESMQKSQADRTSAQPSVSHRRGPESPLDAADDAAQIPSPERPKKQVPPVQQPNQVRRGSQSGQAVPLGHHRGIQSSLRKPGDLSVEQRGARITYPSGSAQEQLMRQKHEHTARSKSTKQPSFDQDPSLHTGGSHNHHYTQPYYHTGTRNESTPQPHPPQGSSSGLNAGHIQDHTNVYSVPPTGPYAYTNPFNPISRPLPSSQSPQATSPQMAGSYDGPNQYLPYGLPKSDSSPGSNPLLSRPQQHSPPDTSMNTYKSTPSDMLQRSDSTQLPTSVKAPLASGNVTRHHQENPIPVDPQLLGLSDLSATSGKVSVNSVQDVEKLMGTARKRSLRNSSKGDGHTD</sequence>
<feature type="compositionally biased region" description="Polar residues" evidence="1">
    <location>
        <begin position="579"/>
        <end position="592"/>
    </location>
</feature>
<feature type="compositionally biased region" description="Low complexity" evidence="1">
    <location>
        <begin position="621"/>
        <end position="632"/>
    </location>
</feature>
<keyword evidence="3" id="KW-1185">Reference proteome</keyword>
<evidence type="ECO:0000313" key="3">
    <source>
        <dbReference type="Proteomes" id="UP000481861"/>
    </source>
</evidence>
<feature type="compositionally biased region" description="Low complexity" evidence="1">
    <location>
        <begin position="61"/>
        <end position="83"/>
    </location>
</feature>
<feature type="compositionally biased region" description="Polar residues" evidence="1">
    <location>
        <begin position="804"/>
        <end position="848"/>
    </location>
</feature>
<feature type="compositionally biased region" description="Polar residues" evidence="1">
    <location>
        <begin position="441"/>
        <end position="454"/>
    </location>
</feature>
<reference evidence="2 3" key="1">
    <citation type="submission" date="2020-01" db="EMBL/GenBank/DDBJ databases">
        <authorList>
            <consortium name="DOE Joint Genome Institute"/>
            <person name="Haridas S."/>
            <person name="Albert R."/>
            <person name="Binder M."/>
            <person name="Bloem J."/>
            <person name="Labutti K."/>
            <person name="Salamov A."/>
            <person name="Andreopoulos B."/>
            <person name="Baker S.E."/>
            <person name="Barry K."/>
            <person name="Bills G."/>
            <person name="Bluhm B.H."/>
            <person name="Cannon C."/>
            <person name="Castanera R."/>
            <person name="Culley D.E."/>
            <person name="Daum C."/>
            <person name="Ezra D."/>
            <person name="Gonzalez J.B."/>
            <person name="Henrissat B."/>
            <person name="Kuo A."/>
            <person name="Liang C."/>
            <person name="Lipzen A."/>
            <person name="Lutzoni F."/>
            <person name="Magnuson J."/>
            <person name="Mondo S."/>
            <person name="Nolan M."/>
            <person name="Ohm R."/>
            <person name="Pangilinan J."/>
            <person name="Park H.-J.H."/>
            <person name="Ramirez L."/>
            <person name="Alfaro M."/>
            <person name="Sun H."/>
            <person name="Tritt A."/>
            <person name="Yoshinaga Y."/>
            <person name="Zwiers L.-H.L."/>
            <person name="Turgeon B.G."/>
            <person name="Goodwin S.B."/>
            <person name="Spatafora J.W."/>
            <person name="Crous P.W."/>
            <person name="Grigoriev I.V."/>
        </authorList>
    </citation>
    <scope>NUCLEOTIDE SEQUENCE [LARGE SCALE GENOMIC DNA]</scope>
    <source>
        <strain evidence="2 3">CBS 611.86</strain>
    </source>
</reference>
<feature type="region of interest" description="Disordered" evidence="1">
    <location>
        <begin position="576"/>
        <end position="850"/>
    </location>
</feature>
<name>A0A7C8M785_9PLEO</name>